<dbReference type="Proteomes" id="UP000319557">
    <property type="component" value="Chromosome"/>
</dbReference>
<evidence type="ECO:0000313" key="1">
    <source>
        <dbReference type="EMBL" id="QDS88764.1"/>
    </source>
</evidence>
<sequence length="98" mass="11274">MTRKKKKKLSAQQMAICHNCSLSISWRENHVVRPEVWAAAGMLPSDGHLHRACLETRLRRKLELADILVMYVGENSEGIKMRVLDLEAYLEFNDAMGY</sequence>
<name>A0A517M1K6_9BACT</name>
<dbReference type="AlphaFoldDB" id="A0A517M1K6"/>
<proteinExistence type="predicted"/>
<protein>
    <submittedName>
        <fullName evidence="1">Uncharacterized protein</fullName>
    </submittedName>
</protein>
<dbReference type="EMBL" id="CP036261">
    <property type="protein sequence ID" value="QDS88764.1"/>
    <property type="molecule type" value="Genomic_DNA"/>
</dbReference>
<gene>
    <name evidence="1" type="ORF">EC9_29580</name>
</gene>
<dbReference type="KEGG" id="ruv:EC9_29580"/>
<keyword evidence="2" id="KW-1185">Reference proteome</keyword>
<organism evidence="1 2">
    <name type="scientific">Rosistilla ulvae</name>
    <dbReference type="NCBI Taxonomy" id="1930277"/>
    <lineage>
        <taxon>Bacteria</taxon>
        <taxon>Pseudomonadati</taxon>
        <taxon>Planctomycetota</taxon>
        <taxon>Planctomycetia</taxon>
        <taxon>Pirellulales</taxon>
        <taxon>Pirellulaceae</taxon>
        <taxon>Rosistilla</taxon>
    </lineage>
</organism>
<reference evidence="1 2" key="1">
    <citation type="submission" date="2019-02" db="EMBL/GenBank/DDBJ databases">
        <title>Deep-cultivation of Planctomycetes and their phenomic and genomic characterization uncovers novel biology.</title>
        <authorList>
            <person name="Wiegand S."/>
            <person name="Jogler M."/>
            <person name="Boedeker C."/>
            <person name="Pinto D."/>
            <person name="Vollmers J."/>
            <person name="Rivas-Marin E."/>
            <person name="Kohn T."/>
            <person name="Peeters S.H."/>
            <person name="Heuer A."/>
            <person name="Rast P."/>
            <person name="Oberbeckmann S."/>
            <person name="Bunk B."/>
            <person name="Jeske O."/>
            <person name="Meyerdierks A."/>
            <person name="Storesund J.E."/>
            <person name="Kallscheuer N."/>
            <person name="Luecker S."/>
            <person name="Lage O.M."/>
            <person name="Pohl T."/>
            <person name="Merkel B.J."/>
            <person name="Hornburger P."/>
            <person name="Mueller R.-W."/>
            <person name="Bruemmer F."/>
            <person name="Labrenz M."/>
            <person name="Spormann A.M."/>
            <person name="Op den Camp H."/>
            <person name="Overmann J."/>
            <person name="Amann R."/>
            <person name="Jetten M.S.M."/>
            <person name="Mascher T."/>
            <person name="Medema M.H."/>
            <person name="Devos D.P."/>
            <person name="Kaster A.-K."/>
            <person name="Ovreas L."/>
            <person name="Rohde M."/>
            <person name="Galperin M.Y."/>
            <person name="Jogler C."/>
        </authorList>
    </citation>
    <scope>NUCLEOTIDE SEQUENCE [LARGE SCALE GENOMIC DNA]</scope>
    <source>
        <strain evidence="1 2">EC9</strain>
    </source>
</reference>
<evidence type="ECO:0000313" key="2">
    <source>
        <dbReference type="Proteomes" id="UP000319557"/>
    </source>
</evidence>
<accession>A0A517M1K6</accession>